<dbReference type="EnsemblPlants" id="PGSC0003DMT400095907">
    <property type="protein sequence ID" value="PGSC0003DMT400095907"/>
    <property type="gene ID" value="PGSC0003DMG400045478"/>
</dbReference>
<feature type="compositionally biased region" description="Basic and acidic residues" evidence="1">
    <location>
        <begin position="88"/>
        <end position="109"/>
    </location>
</feature>
<sequence>MEVQKGKTLQSHTNLSIKNHRWRKRKLSKGLTSFCRLRSNSTIAANAHTSIRSPTGNGQWAVASVVQFFFRNQTSVFTIKNRGTERVLKTEQKKRREIDSRKEEKRDSSRLQAVPEQQQQSRQSTSSFQSQQQQSRTLIPVEGLISSLQSRNEKEQSRHKFEKIPKKKP</sequence>
<evidence type="ECO:0000313" key="3">
    <source>
        <dbReference type="Proteomes" id="UP000011115"/>
    </source>
</evidence>
<protein>
    <submittedName>
        <fullName evidence="2">Uncharacterized protein</fullName>
    </submittedName>
</protein>
<evidence type="ECO:0000313" key="2">
    <source>
        <dbReference type="EnsemblPlants" id="PGSC0003DMT400095907"/>
    </source>
</evidence>
<name>M1DXA6_SOLTU</name>
<organism evidence="2 3">
    <name type="scientific">Solanum tuberosum</name>
    <name type="common">Potato</name>
    <dbReference type="NCBI Taxonomy" id="4113"/>
    <lineage>
        <taxon>Eukaryota</taxon>
        <taxon>Viridiplantae</taxon>
        <taxon>Streptophyta</taxon>
        <taxon>Embryophyta</taxon>
        <taxon>Tracheophyta</taxon>
        <taxon>Spermatophyta</taxon>
        <taxon>Magnoliopsida</taxon>
        <taxon>eudicotyledons</taxon>
        <taxon>Gunneridae</taxon>
        <taxon>Pentapetalae</taxon>
        <taxon>asterids</taxon>
        <taxon>lamiids</taxon>
        <taxon>Solanales</taxon>
        <taxon>Solanaceae</taxon>
        <taxon>Solanoideae</taxon>
        <taxon>Solaneae</taxon>
        <taxon>Solanum</taxon>
    </lineage>
</organism>
<dbReference type="Proteomes" id="UP000011115">
    <property type="component" value="Unassembled WGS sequence"/>
</dbReference>
<dbReference type="AlphaFoldDB" id="M1DXA6"/>
<keyword evidence="3" id="KW-1185">Reference proteome</keyword>
<feature type="compositionally biased region" description="Polar residues" evidence="1">
    <location>
        <begin position="7"/>
        <end position="17"/>
    </location>
</feature>
<feature type="region of interest" description="Disordered" evidence="1">
    <location>
        <begin position="88"/>
        <end position="169"/>
    </location>
</feature>
<dbReference type="Gramene" id="PGSC0003DMT400095907">
    <property type="protein sequence ID" value="PGSC0003DMT400095907"/>
    <property type="gene ID" value="PGSC0003DMG400045478"/>
</dbReference>
<feature type="region of interest" description="Disordered" evidence="1">
    <location>
        <begin position="1"/>
        <end position="21"/>
    </location>
</feature>
<feature type="compositionally biased region" description="Basic and acidic residues" evidence="1">
    <location>
        <begin position="151"/>
        <end position="169"/>
    </location>
</feature>
<reference evidence="3" key="1">
    <citation type="journal article" date="2011" name="Nature">
        <title>Genome sequence and analysis of the tuber crop potato.</title>
        <authorList>
            <consortium name="The Potato Genome Sequencing Consortium"/>
        </authorList>
    </citation>
    <scope>NUCLEOTIDE SEQUENCE [LARGE SCALE GENOMIC DNA]</scope>
    <source>
        <strain evidence="3">cv. DM1-3 516 R44</strain>
    </source>
</reference>
<reference evidence="2" key="2">
    <citation type="submission" date="2015-06" db="UniProtKB">
        <authorList>
            <consortium name="EnsemblPlants"/>
        </authorList>
    </citation>
    <scope>IDENTIFICATION</scope>
    <source>
        <strain evidence="2">DM1-3 516 R44</strain>
    </source>
</reference>
<dbReference type="InParanoid" id="M1DXA6"/>
<dbReference type="HOGENOM" id="CLU_1581281_0_0_1"/>
<feature type="compositionally biased region" description="Low complexity" evidence="1">
    <location>
        <begin position="117"/>
        <end position="137"/>
    </location>
</feature>
<proteinExistence type="predicted"/>
<evidence type="ECO:0000256" key="1">
    <source>
        <dbReference type="SAM" id="MobiDB-lite"/>
    </source>
</evidence>
<accession>M1DXA6</accession>
<dbReference type="PaxDb" id="4113-PGSC0003DMT400095907"/>